<proteinExistence type="predicted"/>
<dbReference type="AlphaFoldDB" id="A0A1M5ZJG4"/>
<dbReference type="OrthoDB" id="826511at2"/>
<keyword evidence="3" id="KW-1185">Reference proteome</keyword>
<sequence length="149" mass="16139">MSALFAFLHHIAAFTLIASLASEFVLLRETLTLSIARKLQIADMVFGLSAAAVLAVGLLRVFYFEKGASYYFSSVPFMLKLTLFILIGVLSIYPTVEFLSWKRSIQGGQAPVVAAGKLRRLRAAIHMELAAAVALVLCAALMARGVGEF</sequence>
<dbReference type="STRING" id="658167.SAMN04488135_11543"/>
<evidence type="ECO:0000313" key="3">
    <source>
        <dbReference type="Proteomes" id="UP000184226"/>
    </source>
</evidence>
<evidence type="ECO:0000313" key="2">
    <source>
        <dbReference type="EMBL" id="SHI24083.1"/>
    </source>
</evidence>
<keyword evidence="1" id="KW-1133">Transmembrane helix</keyword>
<dbReference type="Pfam" id="PF09980">
    <property type="entry name" value="DUF2214"/>
    <property type="match status" value="1"/>
</dbReference>
<evidence type="ECO:0000256" key="1">
    <source>
        <dbReference type="SAM" id="Phobius"/>
    </source>
</evidence>
<gene>
    <name evidence="2" type="ORF">SAMN04488135_11543</name>
</gene>
<dbReference type="Proteomes" id="UP000184226">
    <property type="component" value="Unassembled WGS sequence"/>
</dbReference>
<organism evidence="2 3">
    <name type="scientific">Pollutimonas bauzanensis</name>
    <dbReference type="NCBI Taxonomy" id="658167"/>
    <lineage>
        <taxon>Bacteria</taxon>
        <taxon>Pseudomonadati</taxon>
        <taxon>Pseudomonadota</taxon>
        <taxon>Betaproteobacteria</taxon>
        <taxon>Burkholderiales</taxon>
        <taxon>Alcaligenaceae</taxon>
        <taxon>Pollutimonas</taxon>
    </lineage>
</organism>
<feature type="transmembrane region" description="Helical" evidence="1">
    <location>
        <begin position="123"/>
        <end position="143"/>
    </location>
</feature>
<feature type="transmembrane region" description="Helical" evidence="1">
    <location>
        <begin position="45"/>
        <end position="63"/>
    </location>
</feature>
<keyword evidence="1" id="KW-0812">Transmembrane</keyword>
<accession>A0A1M5ZJG4</accession>
<dbReference type="RefSeq" id="WP_073107658.1">
    <property type="nucleotide sequence ID" value="NZ_FQXE01000015.1"/>
</dbReference>
<feature type="transmembrane region" description="Helical" evidence="1">
    <location>
        <begin position="70"/>
        <end position="93"/>
    </location>
</feature>
<dbReference type="InterPro" id="IPR018706">
    <property type="entry name" value="DUF2214_membrane"/>
</dbReference>
<reference evidence="2 3" key="1">
    <citation type="submission" date="2016-11" db="EMBL/GenBank/DDBJ databases">
        <authorList>
            <person name="Jaros S."/>
            <person name="Januszkiewicz K."/>
            <person name="Wedrychowicz H."/>
        </authorList>
    </citation>
    <scope>NUCLEOTIDE SEQUENCE [LARGE SCALE GENOMIC DNA]</scope>
    <source>
        <strain evidence="2 3">CGMCC 1.10190</strain>
    </source>
</reference>
<dbReference type="EMBL" id="FQXE01000015">
    <property type="protein sequence ID" value="SHI24083.1"/>
    <property type="molecule type" value="Genomic_DNA"/>
</dbReference>
<name>A0A1M5ZJG4_9BURK</name>
<protein>
    <submittedName>
        <fullName evidence="2">Putative membrane protein</fullName>
    </submittedName>
</protein>
<keyword evidence="1" id="KW-0472">Membrane</keyword>